<sequence>MLYFIAAFAETARPPFVNIEAESELVSGHMTELSTSPFGINVSINYN</sequence>
<proteinExistence type="predicted"/>
<dbReference type="InterPro" id="IPR001694">
    <property type="entry name" value="NADH_UbQ_OxRdtase_su1/FPO"/>
</dbReference>
<accession>A0A4V4NF32</accession>
<protein>
    <submittedName>
        <fullName evidence="5">Uncharacterized protein</fullName>
    </submittedName>
</protein>
<dbReference type="EMBL" id="SELW01000675">
    <property type="protein sequence ID" value="TID13838.1"/>
    <property type="molecule type" value="Genomic_DNA"/>
</dbReference>
<gene>
    <name evidence="5" type="ORF">CANINC_004844</name>
</gene>
<organism evidence="5 6">
    <name type="scientific">Pichia inconspicua</name>
    <dbReference type="NCBI Taxonomy" id="52247"/>
    <lineage>
        <taxon>Eukaryota</taxon>
        <taxon>Fungi</taxon>
        <taxon>Dikarya</taxon>
        <taxon>Ascomycota</taxon>
        <taxon>Saccharomycotina</taxon>
        <taxon>Pichiomycetes</taxon>
        <taxon>Pichiales</taxon>
        <taxon>Pichiaceae</taxon>
        <taxon>Pichia</taxon>
    </lineage>
</organism>
<name>A0A4V4NF32_9ASCO</name>
<keyword evidence="2" id="KW-0812">Transmembrane</keyword>
<keyword evidence="6" id="KW-1185">Reference proteome</keyword>
<keyword evidence="3" id="KW-1133">Transmembrane helix</keyword>
<evidence type="ECO:0000256" key="3">
    <source>
        <dbReference type="ARBA" id="ARBA00022989"/>
    </source>
</evidence>
<dbReference type="GO" id="GO:0016020">
    <property type="term" value="C:membrane"/>
    <property type="evidence" value="ECO:0007669"/>
    <property type="project" value="UniProtKB-SubCell"/>
</dbReference>
<reference evidence="5 6" key="1">
    <citation type="journal article" date="2019" name="Front. Genet.">
        <title>Whole-Genome Sequencing of the Opportunistic Yeast Pathogen Candida inconspicua Uncovers Its Hybrid Origin.</title>
        <authorList>
            <person name="Mixao V."/>
            <person name="Hansen A.P."/>
            <person name="Saus E."/>
            <person name="Boekhout T."/>
            <person name="Lass-Florl C."/>
            <person name="Gabaldon T."/>
        </authorList>
    </citation>
    <scope>NUCLEOTIDE SEQUENCE [LARGE SCALE GENOMIC DNA]</scope>
    <source>
        <strain evidence="5 6">CBS 180</strain>
    </source>
</reference>
<evidence type="ECO:0000313" key="6">
    <source>
        <dbReference type="Proteomes" id="UP000307173"/>
    </source>
</evidence>
<dbReference type="OrthoDB" id="531329at2759"/>
<comment type="caution">
    <text evidence="5">The sequence shown here is derived from an EMBL/GenBank/DDBJ whole genome shotgun (WGS) entry which is preliminary data.</text>
</comment>
<evidence type="ECO:0000256" key="1">
    <source>
        <dbReference type="ARBA" id="ARBA00004141"/>
    </source>
</evidence>
<feature type="non-terminal residue" evidence="5">
    <location>
        <position position="47"/>
    </location>
</feature>
<comment type="subcellular location">
    <subcellularLocation>
        <location evidence="1">Membrane</location>
        <topology evidence="1">Multi-pass membrane protein</topology>
    </subcellularLocation>
</comment>
<dbReference type="Proteomes" id="UP000307173">
    <property type="component" value="Unassembled WGS sequence"/>
</dbReference>
<dbReference type="AlphaFoldDB" id="A0A4V4NF32"/>
<evidence type="ECO:0000313" key="5">
    <source>
        <dbReference type="EMBL" id="TID13838.1"/>
    </source>
</evidence>
<evidence type="ECO:0000256" key="2">
    <source>
        <dbReference type="ARBA" id="ARBA00022692"/>
    </source>
</evidence>
<evidence type="ECO:0000256" key="4">
    <source>
        <dbReference type="ARBA" id="ARBA00023136"/>
    </source>
</evidence>
<dbReference type="Pfam" id="PF00146">
    <property type="entry name" value="NADHdh"/>
    <property type="match status" value="1"/>
</dbReference>
<dbReference type="STRING" id="52247.A0A4V4NF32"/>
<keyword evidence="4" id="KW-0472">Membrane</keyword>